<reference evidence="2" key="1">
    <citation type="submission" date="2016-05" db="EMBL/GenBank/DDBJ databases">
        <title>Comparative genomics of biotechnologically important yeasts.</title>
        <authorList>
            <consortium name="DOE Joint Genome Institute"/>
            <person name="Riley R."/>
            <person name="Haridas S."/>
            <person name="Wolfe K.H."/>
            <person name="Lopes M.R."/>
            <person name="Hittinger C.T."/>
            <person name="Goker M."/>
            <person name="Salamov A."/>
            <person name="Wisecaver J."/>
            <person name="Long T.M."/>
            <person name="Aerts A.L."/>
            <person name="Barry K."/>
            <person name="Choi C."/>
            <person name="Clum A."/>
            <person name="Coughlan A.Y."/>
            <person name="Deshpande S."/>
            <person name="Douglass A.P."/>
            <person name="Hanson S.J."/>
            <person name="Klenk H.-P."/>
            <person name="Labutti K."/>
            <person name="Lapidus A."/>
            <person name="Lindquist E."/>
            <person name="Lipzen A."/>
            <person name="Meier-Kolthoff J.P."/>
            <person name="Ohm R.A."/>
            <person name="Otillar R.P."/>
            <person name="Pangilinan J."/>
            <person name="Peng Y."/>
            <person name="Rokas A."/>
            <person name="Rosa C.A."/>
            <person name="Scheuner C."/>
            <person name="Sibirny A.A."/>
            <person name="Slot J.C."/>
            <person name="Stielow J.B."/>
            <person name="Sun H."/>
            <person name="Kurtzman C.P."/>
            <person name="Blackwell M."/>
            <person name="Grigoriev I.V."/>
            <person name="Jeffries T.W."/>
        </authorList>
    </citation>
    <scope>NUCLEOTIDE SEQUENCE [LARGE SCALE GENOMIC DNA]</scope>
    <source>
        <strain evidence="2">NRRL Y-12698</strain>
    </source>
</reference>
<dbReference type="EMBL" id="KV454428">
    <property type="protein sequence ID" value="ODQ80993.1"/>
    <property type="molecule type" value="Genomic_DNA"/>
</dbReference>
<name>A0A1E3QTG2_9ASCO</name>
<dbReference type="AlphaFoldDB" id="A0A1E3QTG2"/>
<evidence type="ECO:0000313" key="2">
    <source>
        <dbReference type="Proteomes" id="UP000094336"/>
    </source>
</evidence>
<organism evidence="1 2">
    <name type="scientific">Babjeviella inositovora NRRL Y-12698</name>
    <dbReference type="NCBI Taxonomy" id="984486"/>
    <lineage>
        <taxon>Eukaryota</taxon>
        <taxon>Fungi</taxon>
        <taxon>Dikarya</taxon>
        <taxon>Ascomycota</taxon>
        <taxon>Saccharomycotina</taxon>
        <taxon>Pichiomycetes</taxon>
        <taxon>Serinales incertae sedis</taxon>
        <taxon>Babjeviella</taxon>
    </lineage>
</organism>
<sequence length="59" mass="6831">MPNSSPEGYERWSPAFFVCGTRPALCEVKVAERNVREKKCARLGEILITRLTERHLVRE</sequence>
<accession>A0A1E3QTG2</accession>
<dbReference type="GeneID" id="30146070"/>
<protein>
    <submittedName>
        <fullName evidence="1">Uncharacterized protein</fullName>
    </submittedName>
</protein>
<gene>
    <name evidence="1" type="ORF">BABINDRAFT_160416</name>
</gene>
<keyword evidence="2" id="KW-1185">Reference proteome</keyword>
<dbReference type="Proteomes" id="UP000094336">
    <property type="component" value="Unassembled WGS sequence"/>
</dbReference>
<dbReference type="RefSeq" id="XP_018986321.1">
    <property type="nucleotide sequence ID" value="XM_019128217.1"/>
</dbReference>
<evidence type="ECO:0000313" key="1">
    <source>
        <dbReference type="EMBL" id="ODQ80993.1"/>
    </source>
</evidence>
<proteinExistence type="predicted"/>